<evidence type="ECO:0000313" key="1">
    <source>
        <dbReference type="EMBL" id="SFY45356.1"/>
    </source>
</evidence>
<organism evidence="1 2">
    <name type="scientific">Streptomyces atratus</name>
    <dbReference type="NCBI Taxonomy" id="1893"/>
    <lineage>
        <taxon>Bacteria</taxon>
        <taxon>Bacillati</taxon>
        <taxon>Actinomycetota</taxon>
        <taxon>Actinomycetes</taxon>
        <taxon>Kitasatosporales</taxon>
        <taxon>Streptomycetaceae</taxon>
        <taxon>Streptomyces</taxon>
    </lineage>
</organism>
<dbReference type="OrthoDB" id="8188786at2"/>
<dbReference type="Proteomes" id="UP000181909">
    <property type="component" value="Unassembled WGS sequence"/>
</dbReference>
<dbReference type="RefSeq" id="WP_072489765.1">
    <property type="nucleotide sequence ID" value="NZ_FPJO01000071.1"/>
</dbReference>
<proteinExistence type="predicted"/>
<gene>
    <name evidence="1" type="ORF">SAMN02787144_10714</name>
</gene>
<evidence type="ECO:0000313" key="2">
    <source>
        <dbReference type="Proteomes" id="UP000181909"/>
    </source>
</evidence>
<sequence length="70" mass="7581">MPPRAAWDILGVDLDRLGGGLLSLGVHPDGWLLPARFPLVLPPATLTDVTWSAPPHAGCWVFVTENLARR</sequence>
<dbReference type="EMBL" id="FPJO01000071">
    <property type="protein sequence ID" value="SFY45356.1"/>
    <property type="molecule type" value="Genomic_DNA"/>
</dbReference>
<protein>
    <submittedName>
        <fullName evidence="1">Uncharacterized protein</fullName>
    </submittedName>
</protein>
<dbReference type="AlphaFoldDB" id="A0A1K2FDS3"/>
<reference evidence="1 2" key="1">
    <citation type="submission" date="2016-11" db="EMBL/GenBank/DDBJ databases">
        <authorList>
            <person name="Jaros S."/>
            <person name="Januszkiewicz K."/>
            <person name="Wedrychowicz H."/>
        </authorList>
    </citation>
    <scope>NUCLEOTIDE SEQUENCE [LARGE SCALE GENOMIC DNA]</scope>
    <source>
        <strain evidence="1 2">OK807</strain>
    </source>
</reference>
<name>A0A1K2FDS3_STRAR</name>
<accession>A0A1K2FDS3</accession>